<dbReference type="InterPro" id="IPR050182">
    <property type="entry name" value="Cytochrome_P450_fam2"/>
</dbReference>
<dbReference type="GO" id="GO:0008395">
    <property type="term" value="F:steroid hydroxylase activity"/>
    <property type="evidence" value="ECO:0007669"/>
    <property type="project" value="TreeGrafter"/>
</dbReference>
<keyword evidence="12" id="KW-0503">Monooxygenase</keyword>
<evidence type="ECO:0000256" key="4">
    <source>
        <dbReference type="ARBA" id="ARBA00004406"/>
    </source>
</evidence>
<dbReference type="GO" id="GO:0005506">
    <property type="term" value="F:iron ion binding"/>
    <property type="evidence" value="ECO:0007669"/>
    <property type="project" value="InterPro"/>
</dbReference>
<sequence>MWSWEAAAVAAAGGAAVAVVLLILNRNYHRKPSPPGPWGWPVIGSLLLLDPKQPHESLRSLVRRYGPVVQLQLGEVRAVVLAREDLIRTTFAKEAASGRAPLYLTHGIMEGMGLVCAEGELWRDQRRFTVSVMRALGMRSGAARAALRMRILQTAQETAVNLGNGDEVSIRDPSSELLHSLGNTMNLLVFGTCYDRHDPEWARLLYLLDEGSKLIGVAGPLNFLPWLRFLPQHRRTLKFIKENQIKSHAIYQRIIDKFVAEKALQTEEDAKEVRHFVDAYMQEVWSRGAGMEGSFTPRQLHHLAADLFGAGTETTVTSLRWLLLDLAAHQHYQERIFSEISALASEGYVQFSDIPKLLLTQAALQESQRLHPVVTLGVPHGTTQDLEIAGYHVPKGTMLIPLLAEVHKDEVHWTNPEQFLPERFIDHNEMQIIRHAAFMPFQTGRRVCPGEDFARLVLVLYVTQILLRYRLVLPKDYYNNSYPAKSGNPKACGSTKGAGETTPSSLLQEGHGDRFETNSEKNELCRKPNPLAASLGDATSDDDVDGNEGKYEHVSPRQEPQNDNKYSGQDELHECWDDDPFLNPVSGFTTSPRPYKLVFMPRKHNTFIKPQFF</sequence>
<comment type="similarity">
    <text evidence="5">Belongs to the cytochrome P450 family.</text>
</comment>
<feature type="compositionally biased region" description="Basic and acidic residues" evidence="15">
    <location>
        <begin position="510"/>
        <end position="526"/>
    </location>
</feature>
<dbReference type="InterPro" id="IPR001128">
    <property type="entry name" value="Cyt_P450"/>
</dbReference>
<evidence type="ECO:0000256" key="1">
    <source>
        <dbReference type="ARBA" id="ARBA00001971"/>
    </source>
</evidence>
<evidence type="ECO:0000256" key="5">
    <source>
        <dbReference type="ARBA" id="ARBA00010617"/>
    </source>
</evidence>
<dbReference type="PANTHER" id="PTHR24300">
    <property type="entry name" value="CYTOCHROME P450 508A4-RELATED"/>
    <property type="match status" value="1"/>
</dbReference>
<keyword evidence="9" id="KW-0492">Microsome</keyword>
<keyword evidence="16" id="KW-0812">Transmembrane</keyword>
<dbReference type="GO" id="GO:0020037">
    <property type="term" value="F:heme binding"/>
    <property type="evidence" value="ECO:0007669"/>
    <property type="project" value="InterPro"/>
</dbReference>
<dbReference type="RefSeq" id="XP_018019193.1">
    <property type="nucleotide sequence ID" value="XM_018163704.2"/>
</dbReference>
<evidence type="ECO:0000256" key="12">
    <source>
        <dbReference type="ARBA" id="ARBA00023033"/>
    </source>
</evidence>
<proteinExistence type="inferred from homology"/>
<evidence type="ECO:0000256" key="8">
    <source>
        <dbReference type="ARBA" id="ARBA00022824"/>
    </source>
</evidence>
<comment type="function">
    <text evidence="2">May be involved in the metabolism of insect hormones and in the breakdown of synthetic insecticides.</text>
</comment>
<dbReference type="AlphaFoldDB" id="A0A6A0GXB0"/>
<organism evidence="17">
    <name type="scientific">Hyalella azteca</name>
    <name type="common">Amphipod</name>
    <dbReference type="NCBI Taxonomy" id="294128"/>
    <lineage>
        <taxon>Eukaryota</taxon>
        <taxon>Metazoa</taxon>
        <taxon>Ecdysozoa</taxon>
        <taxon>Arthropoda</taxon>
        <taxon>Crustacea</taxon>
        <taxon>Multicrustacea</taxon>
        <taxon>Malacostraca</taxon>
        <taxon>Eumalacostraca</taxon>
        <taxon>Peracarida</taxon>
        <taxon>Amphipoda</taxon>
        <taxon>Senticaudata</taxon>
        <taxon>Talitrida</taxon>
        <taxon>Talitroidea</taxon>
        <taxon>Hyalellidae</taxon>
        <taxon>Hyalella</taxon>
    </lineage>
</organism>
<feature type="binding site" description="axial binding residue" evidence="14">
    <location>
        <position position="448"/>
    </location>
    <ligand>
        <name>heme</name>
        <dbReference type="ChEBI" id="CHEBI:30413"/>
    </ligand>
    <ligandPart>
        <name>Fe</name>
        <dbReference type="ChEBI" id="CHEBI:18248"/>
    </ligandPart>
</feature>
<evidence type="ECO:0000256" key="13">
    <source>
        <dbReference type="ARBA" id="ARBA00023136"/>
    </source>
</evidence>
<feature type="compositionally biased region" description="Basic and acidic residues" evidence="15">
    <location>
        <begin position="547"/>
        <end position="570"/>
    </location>
</feature>
<dbReference type="EMBL" id="JQDR03012009">
    <property type="protein sequence ID" value="KAA0191916.1"/>
    <property type="molecule type" value="Genomic_DNA"/>
</dbReference>
<evidence type="ECO:0000313" key="18">
    <source>
        <dbReference type="Proteomes" id="UP000694843"/>
    </source>
</evidence>
<dbReference type="Proteomes" id="UP000711488">
    <property type="component" value="Unassembled WGS sequence"/>
</dbReference>
<keyword evidence="13 16" id="KW-0472">Membrane</keyword>
<keyword evidence="7 14" id="KW-0479">Metal-binding</keyword>
<evidence type="ECO:0000256" key="3">
    <source>
        <dbReference type="ARBA" id="ARBA00004174"/>
    </source>
</evidence>
<dbReference type="InterPro" id="IPR002401">
    <property type="entry name" value="Cyt_P450_E_grp-I"/>
</dbReference>
<keyword evidence="6 14" id="KW-0349">Heme</keyword>
<dbReference type="SUPFAM" id="SSF48264">
    <property type="entry name" value="Cytochrome P450"/>
    <property type="match status" value="1"/>
</dbReference>
<evidence type="ECO:0000256" key="15">
    <source>
        <dbReference type="SAM" id="MobiDB-lite"/>
    </source>
</evidence>
<reference evidence="17" key="3">
    <citation type="submission" date="2019-06" db="EMBL/GenBank/DDBJ databases">
        <authorList>
            <person name="Poynton C."/>
            <person name="Hasenbein S."/>
            <person name="Benoit J.B."/>
            <person name="Sepulveda M.S."/>
            <person name="Poelchau M.F."/>
            <person name="Murali S.C."/>
            <person name="Chen S."/>
            <person name="Glastad K.M."/>
            <person name="Werren J.H."/>
            <person name="Vineis J.H."/>
            <person name="Bowen J.L."/>
            <person name="Friedrich M."/>
            <person name="Jones J."/>
            <person name="Robertson H.M."/>
            <person name="Feyereisen R."/>
            <person name="Mechler-Hickson A."/>
            <person name="Mathers N."/>
            <person name="Lee C.E."/>
            <person name="Colbourne J.K."/>
            <person name="Biales A."/>
            <person name="Johnston J.S."/>
            <person name="Wellborn G.A."/>
            <person name="Rosendale A.J."/>
            <person name="Cridge A.G."/>
            <person name="Munoz-Torres M.C."/>
            <person name="Bain P.A."/>
            <person name="Manny A.R."/>
            <person name="Major K.M."/>
            <person name="Lambert F.N."/>
            <person name="Vulpe C.D."/>
            <person name="Tuck P."/>
            <person name="Blalock B.J."/>
            <person name="Lin Y.-Y."/>
            <person name="Smith M.E."/>
            <person name="Ochoa-Acuna H."/>
            <person name="Chen M.-J.M."/>
            <person name="Childers C.P."/>
            <person name="Qu J."/>
            <person name="Dugan S."/>
            <person name="Lee S.L."/>
            <person name="Chao H."/>
            <person name="Dinh H."/>
            <person name="Han Y."/>
            <person name="Doddapaneni H."/>
            <person name="Worley K.C."/>
            <person name="Muzny D.M."/>
            <person name="Gibbs R.A."/>
            <person name="Richards S."/>
        </authorList>
    </citation>
    <scope>NUCLEOTIDE SEQUENCE</scope>
    <source>
        <strain evidence="17">HAZT.00-mixed</strain>
        <tissue evidence="17">Whole organism</tissue>
    </source>
</reference>
<evidence type="ECO:0000256" key="9">
    <source>
        <dbReference type="ARBA" id="ARBA00022848"/>
    </source>
</evidence>
<accession>A0A6A0GXB0</accession>
<dbReference type="Pfam" id="PF00067">
    <property type="entry name" value="p450"/>
    <property type="match status" value="1"/>
</dbReference>
<dbReference type="PRINTS" id="PR00385">
    <property type="entry name" value="P450"/>
</dbReference>
<dbReference type="PRINTS" id="PR00463">
    <property type="entry name" value="EP450I"/>
</dbReference>
<comment type="cofactor">
    <cofactor evidence="1 14">
        <name>heme</name>
        <dbReference type="ChEBI" id="CHEBI:30413"/>
    </cofactor>
</comment>
<evidence type="ECO:0000313" key="19">
    <source>
        <dbReference type="RefSeq" id="XP_018019193.1"/>
    </source>
</evidence>
<evidence type="ECO:0000313" key="17">
    <source>
        <dbReference type="EMBL" id="KAA0191916.1"/>
    </source>
</evidence>
<name>A0A6A0GXB0_HYAAZ</name>
<dbReference type="GO" id="GO:0006805">
    <property type="term" value="P:xenobiotic metabolic process"/>
    <property type="evidence" value="ECO:0007669"/>
    <property type="project" value="TreeGrafter"/>
</dbReference>
<keyword evidence="10" id="KW-0560">Oxidoreductase</keyword>
<reference evidence="17" key="2">
    <citation type="journal article" date="2018" name="Environ. Sci. Technol.">
        <title>The Toxicogenome of Hyalella azteca: A Model for Sediment Ecotoxicology and Evolutionary Toxicology.</title>
        <authorList>
            <person name="Poynton H.C."/>
            <person name="Hasenbein S."/>
            <person name="Benoit J.B."/>
            <person name="Sepulveda M.S."/>
            <person name="Poelchau M.F."/>
            <person name="Hughes D.S.T."/>
            <person name="Murali S.C."/>
            <person name="Chen S."/>
            <person name="Glastad K.M."/>
            <person name="Goodisman M.A.D."/>
            <person name="Werren J.H."/>
            <person name="Vineis J.H."/>
            <person name="Bowen J.L."/>
            <person name="Friedrich M."/>
            <person name="Jones J."/>
            <person name="Robertson H.M."/>
            <person name="Feyereisen R."/>
            <person name="Mechler-Hickson A."/>
            <person name="Mathers N."/>
            <person name="Lee C.E."/>
            <person name="Colbourne J.K."/>
            <person name="Biales A."/>
            <person name="Johnston J.S."/>
            <person name="Wellborn G.A."/>
            <person name="Rosendale A.J."/>
            <person name="Cridge A.G."/>
            <person name="Munoz-Torres M.C."/>
            <person name="Bain P.A."/>
            <person name="Manny A.R."/>
            <person name="Major K.M."/>
            <person name="Lambert F.N."/>
            <person name="Vulpe C.D."/>
            <person name="Tuck P."/>
            <person name="Blalock B.J."/>
            <person name="Lin Y.Y."/>
            <person name="Smith M.E."/>
            <person name="Ochoa-Acuna H."/>
            <person name="Chen M.M."/>
            <person name="Childers C.P."/>
            <person name="Qu J."/>
            <person name="Dugan S."/>
            <person name="Lee S.L."/>
            <person name="Chao H."/>
            <person name="Dinh H."/>
            <person name="Han Y."/>
            <person name="Doddapaneni H."/>
            <person name="Worley K.C."/>
            <person name="Muzny D.M."/>
            <person name="Gibbs R.A."/>
            <person name="Richards S."/>
        </authorList>
    </citation>
    <scope>NUCLEOTIDE SEQUENCE</scope>
    <source>
        <strain evidence="17">HAZT.00-mixed</strain>
        <tissue evidence="17">Whole organism</tissue>
    </source>
</reference>
<dbReference type="KEGG" id="hazt:108675676"/>
<reference evidence="19" key="4">
    <citation type="submission" date="2025-04" db="UniProtKB">
        <authorList>
            <consortium name="RefSeq"/>
        </authorList>
    </citation>
    <scope>IDENTIFICATION</scope>
    <source>
        <tissue evidence="19">Whole organism</tissue>
    </source>
</reference>
<feature type="transmembrane region" description="Helical" evidence="16">
    <location>
        <begin position="6"/>
        <end position="24"/>
    </location>
</feature>
<feature type="region of interest" description="Disordered" evidence="15">
    <location>
        <begin position="484"/>
        <end position="570"/>
    </location>
</feature>
<evidence type="ECO:0000256" key="10">
    <source>
        <dbReference type="ARBA" id="ARBA00023002"/>
    </source>
</evidence>
<dbReference type="OrthoDB" id="1844152at2759"/>
<dbReference type="GO" id="GO:0006082">
    <property type="term" value="P:organic acid metabolic process"/>
    <property type="evidence" value="ECO:0007669"/>
    <property type="project" value="TreeGrafter"/>
</dbReference>
<keyword evidence="8" id="KW-0256">Endoplasmic reticulum</keyword>
<evidence type="ECO:0000256" key="14">
    <source>
        <dbReference type="PIRSR" id="PIRSR602401-1"/>
    </source>
</evidence>
<keyword evidence="18" id="KW-1185">Reference proteome</keyword>
<evidence type="ECO:0000256" key="2">
    <source>
        <dbReference type="ARBA" id="ARBA00003690"/>
    </source>
</evidence>
<dbReference type="GO" id="GO:0005789">
    <property type="term" value="C:endoplasmic reticulum membrane"/>
    <property type="evidence" value="ECO:0007669"/>
    <property type="project" value="UniProtKB-SubCell"/>
</dbReference>
<dbReference type="OMA" id="LYMAREQ"/>
<evidence type="ECO:0000256" key="16">
    <source>
        <dbReference type="SAM" id="Phobius"/>
    </source>
</evidence>
<dbReference type="PANTHER" id="PTHR24300:SF403">
    <property type="entry name" value="CYTOCHROME P450 306A1"/>
    <property type="match status" value="1"/>
</dbReference>
<dbReference type="Gene3D" id="1.10.630.10">
    <property type="entry name" value="Cytochrome P450"/>
    <property type="match status" value="1"/>
</dbReference>
<dbReference type="Proteomes" id="UP000694843">
    <property type="component" value="Unplaced"/>
</dbReference>
<evidence type="ECO:0000256" key="7">
    <source>
        <dbReference type="ARBA" id="ARBA00022723"/>
    </source>
</evidence>
<evidence type="ECO:0000256" key="6">
    <source>
        <dbReference type="ARBA" id="ARBA00022617"/>
    </source>
</evidence>
<protein>
    <submittedName>
        <fullName evidence="19">Cytochrome P450 306a1</fullName>
    </submittedName>
    <submittedName>
        <fullName evidence="17">Cytochrome P450 CYP306D1</fullName>
    </submittedName>
</protein>
<gene>
    <name evidence="19" type="primary">LOC108675676</name>
    <name evidence="17" type="ORF">HAZT_HAZT004730</name>
</gene>
<comment type="subcellular location">
    <subcellularLocation>
        <location evidence="4">Endoplasmic reticulum membrane</location>
        <topology evidence="4">Peripheral membrane protein</topology>
    </subcellularLocation>
    <subcellularLocation>
        <location evidence="3">Microsome membrane</location>
        <topology evidence="3">Peripheral membrane protein</topology>
    </subcellularLocation>
</comment>
<dbReference type="GO" id="GO:0016712">
    <property type="term" value="F:oxidoreductase activity, acting on paired donors, with incorporation or reduction of molecular oxygen, reduced flavin or flavoprotein as one donor, and incorporation of one atom of oxygen"/>
    <property type="evidence" value="ECO:0007669"/>
    <property type="project" value="TreeGrafter"/>
</dbReference>
<keyword evidence="11 14" id="KW-0408">Iron</keyword>
<keyword evidence="16" id="KW-1133">Transmembrane helix</keyword>
<dbReference type="FunFam" id="1.10.630.10:FF:000238">
    <property type="entry name" value="Cytochrome P450 2A6"/>
    <property type="match status" value="1"/>
</dbReference>
<dbReference type="GeneID" id="108675676"/>
<dbReference type="InterPro" id="IPR036396">
    <property type="entry name" value="Cyt_P450_sf"/>
</dbReference>
<evidence type="ECO:0000256" key="11">
    <source>
        <dbReference type="ARBA" id="ARBA00023004"/>
    </source>
</evidence>
<reference evidence="17" key="1">
    <citation type="submission" date="2014-08" db="EMBL/GenBank/DDBJ databases">
        <authorList>
            <person name="Murali S."/>
            <person name="Richards S."/>
            <person name="Bandaranaike D."/>
            <person name="Bellair M."/>
            <person name="Blankenburg K."/>
            <person name="Chao H."/>
            <person name="Dinh H."/>
            <person name="Doddapaneni H."/>
            <person name="Dugan-Rocha S."/>
            <person name="Elkadiri S."/>
            <person name="Gnanaolivu R."/>
            <person name="Hughes D."/>
            <person name="Lee S."/>
            <person name="Li M."/>
            <person name="Ming W."/>
            <person name="Munidasa M."/>
            <person name="Muniz J."/>
            <person name="Nguyen L."/>
            <person name="Osuji N."/>
            <person name="Pu L.-L."/>
            <person name="Puazo M."/>
            <person name="Skinner E."/>
            <person name="Qu C."/>
            <person name="Quiroz J."/>
            <person name="Raj R."/>
            <person name="Weissenberger G."/>
            <person name="Xin Y."/>
            <person name="Zou X."/>
            <person name="Han Y."/>
            <person name="Worley K."/>
            <person name="Muzny D."/>
            <person name="Gibbs R."/>
        </authorList>
    </citation>
    <scope>NUCLEOTIDE SEQUENCE</scope>
    <source>
        <strain evidence="17">HAZT.00-mixed</strain>
        <tissue evidence="17">Whole organism</tissue>
    </source>
</reference>